<dbReference type="EMBL" id="CAFBNF010000122">
    <property type="protein sequence ID" value="CAB4946221.1"/>
    <property type="molecule type" value="Genomic_DNA"/>
</dbReference>
<dbReference type="InterPro" id="IPR009725">
    <property type="entry name" value="3_dmu_93_MTrfase"/>
</dbReference>
<name>A0A6J7JTR2_9ZZZZ</name>
<evidence type="ECO:0000259" key="1">
    <source>
        <dbReference type="Pfam" id="PF06983"/>
    </source>
</evidence>
<dbReference type="CDD" id="cd06588">
    <property type="entry name" value="PhnB_like"/>
    <property type="match status" value="1"/>
</dbReference>
<dbReference type="Gene3D" id="3.10.180.10">
    <property type="entry name" value="2,3-Dihydroxybiphenyl 1,2-Dioxygenase, domain 1"/>
    <property type="match status" value="1"/>
</dbReference>
<evidence type="ECO:0000313" key="2">
    <source>
        <dbReference type="EMBL" id="CAB4946221.1"/>
    </source>
</evidence>
<accession>A0A6J7JTR2</accession>
<dbReference type="AlphaFoldDB" id="A0A6J7JTR2"/>
<dbReference type="InterPro" id="IPR028973">
    <property type="entry name" value="PhnB-like"/>
</dbReference>
<dbReference type="InterPro" id="IPR029068">
    <property type="entry name" value="Glyas_Bleomycin-R_OHBP_Dase"/>
</dbReference>
<dbReference type="SUPFAM" id="SSF54593">
    <property type="entry name" value="Glyoxalase/Bleomycin resistance protein/Dihydroxybiphenyl dioxygenase"/>
    <property type="match status" value="1"/>
</dbReference>
<dbReference type="PANTHER" id="PTHR33990:SF2">
    <property type="entry name" value="PHNB-LIKE DOMAIN-CONTAINING PROTEIN"/>
    <property type="match status" value="1"/>
</dbReference>
<dbReference type="Pfam" id="PF06983">
    <property type="entry name" value="3-dmu-9_3-mt"/>
    <property type="match status" value="1"/>
</dbReference>
<proteinExistence type="predicted"/>
<gene>
    <name evidence="2" type="ORF">UFOPK3773_01144</name>
</gene>
<sequence>MSITGVTTCLWFDDQAGDAAAFYVETFPGSRVSSTSYYPIEAQKPAGSLLTVEFELFGQSFLALNASPHFQHSPAVSFQVFCDTQDEVDQLWDAIVGGGGSESMCGWCADRFGVSWQIIPRRLTELLSSADSVVAGRATQAMMGMSKIDIAALEAAVV</sequence>
<feature type="domain" description="PhnB-like" evidence="1">
    <location>
        <begin position="6"/>
        <end position="119"/>
    </location>
</feature>
<dbReference type="PIRSF" id="PIRSF021700">
    <property type="entry name" value="3_dmu_93_MTrfase"/>
    <property type="match status" value="1"/>
</dbReference>
<protein>
    <submittedName>
        <fullName evidence="2">Unannotated protein</fullName>
    </submittedName>
</protein>
<reference evidence="2" key="1">
    <citation type="submission" date="2020-05" db="EMBL/GenBank/DDBJ databases">
        <authorList>
            <person name="Chiriac C."/>
            <person name="Salcher M."/>
            <person name="Ghai R."/>
            <person name="Kavagutti S V."/>
        </authorList>
    </citation>
    <scope>NUCLEOTIDE SEQUENCE</scope>
</reference>
<organism evidence="2">
    <name type="scientific">freshwater metagenome</name>
    <dbReference type="NCBI Taxonomy" id="449393"/>
    <lineage>
        <taxon>unclassified sequences</taxon>
        <taxon>metagenomes</taxon>
        <taxon>ecological metagenomes</taxon>
    </lineage>
</organism>
<dbReference type="PANTHER" id="PTHR33990">
    <property type="entry name" value="PROTEIN YJDN-RELATED"/>
    <property type="match status" value="1"/>
</dbReference>